<feature type="domain" description="ChsH2 rubredoxin-like zinc ribbon" evidence="2">
    <location>
        <begin position="17"/>
        <end position="53"/>
    </location>
</feature>
<dbReference type="InterPro" id="IPR002878">
    <property type="entry name" value="ChsH2_C"/>
</dbReference>
<evidence type="ECO:0000313" key="4">
    <source>
        <dbReference type="Proteomes" id="UP000509448"/>
    </source>
</evidence>
<dbReference type="InterPro" id="IPR012340">
    <property type="entry name" value="NA-bd_OB-fold"/>
</dbReference>
<dbReference type="PANTHER" id="PTHR34075">
    <property type="entry name" value="BLR3430 PROTEIN"/>
    <property type="match status" value="1"/>
</dbReference>
<gene>
    <name evidence="3" type="ORF">NAS2_0957</name>
</gene>
<protein>
    <submittedName>
        <fullName evidence="3">Uncharacterized protein</fullName>
    </submittedName>
</protein>
<dbReference type="EMBL" id="AP018732">
    <property type="protein sequence ID" value="BBE42346.1"/>
    <property type="molecule type" value="Genomic_DNA"/>
</dbReference>
<evidence type="ECO:0000259" key="2">
    <source>
        <dbReference type="Pfam" id="PF12172"/>
    </source>
</evidence>
<name>A0A4P2VCL8_9ARCH</name>
<dbReference type="AlphaFoldDB" id="A0A4P2VCL8"/>
<feature type="domain" description="ChsH2 C-terminal OB-fold" evidence="1">
    <location>
        <begin position="54"/>
        <end position="121"/>
    </location>
</feature>
<dbReference type="Pfam" id="PF12172">
    <property type="entry name" value="zf-ChsH2"/>
    <property type="match status" value="1"/>
</dbReference>
<keyword evidence="4" id="KW-1185">Reference proteome</keyword>
<dbReference type="InterPro" id="IPR022002">
    <property type="entry name" value="ChsH2_Znr"/>
</dbReference>
<dbReference type="InterPro" id="IPR052513">
    <property type="entry name" value="Thioester_dehydratase-like"/>
</dbReference>
<proteinExistence type="predicted"/>
<evidence type="ECO:0000313" key="3">
    <source>
        <dbReference type="EMBL" id="BBE42346.1"/>
    </source>
</evidence>
<dbReference type="Pfam" id="PF01796">
    <property type="entry name" value="OB_ChsH2_C"/>
    <property type="match status" value="1"/>
</dbReference>
<dbReference type="GeneID" id="55584770"/>
<dbReference type="OrthoDB" id="9573at2157"/>
<evidence type="ECO:0000259" key="1">
    <source>
        <dbReference type="Pfam" id="PF01796"/>
    </source>
</evidence>
<accession>A0A4P2VCL8</accession>
<dbReference type="Gene3D" id="6.10.30.10">
    <property type="match status" value="1"/>
</dbReference>
<dbReference type="SUPFAM" id="SSF50249">
    <property type="entry name" value="Nucleic acid-binding proteins"/>
    <property type="match status" value="1"/>
</dbReference>
<dbReference type="PANTHER" id="PTHR34075:SF5">
    <property type="entry name" value="BLR3430 PROTEIN"/>
    <property type="match status" value="1"/>
</dbReference>
<dbReference type="RefSeq" id="WP_174448589.1">
    <property type="nucleotide sequence ID" value="NZ_AP018732.1"/>
</dbReference>
<reference evidence="3 4" key="1">
    <citation type="journal article" date="2019" name="ISME J.">
        <title>Isolation and characterization of a thermophilic sulfur- and iron-reducing thaumarchaeote from a terrestrial acidic hot spring.</title>
        <authorList>
            <person name="Kato S."/>
            <person name="Itoh T."/>
            <person name="Yuki M."/>
            <person name="Nagamori M."/>
            <person name="Ohnishi M."/>
            <person name="Uematsu K."/>
            <person name="Suzuki K."/>
            <person name="Takashina T."/>
            <person name="Ohkuma M."/>
        </authorList>
    </citation>
    <scope>NUCLEOTIDE SEQUENCE [LARGE SCALE GENOMIC DNA]</scope>
    <source>
        <strain evidence="3 4">NAS-02</strain>
    </source>
</reference>
<dbReference type="KEGG" id="ccai:NAS2_0957"/>
<sequence length="136" mass="15423">MSEKPLPEITPLNKPFWDAAARHELLVQRCKRCGRFVWYPRGSCPYCGSRDLEWVKPRETGTIYAVTVARVVVGNSPAWEKEMPYAVAIVDMDDGFRIYGRVLGAKPEEVRPGMRVRVDFEDISTGVAVPVFRPLP</sequence>
<dbReference type="Proteomes" id="UP000509448">
    <property type="component" value="Chromosome"/>
</dbReference>
<organism evidence="3 4">
    <name type="scientific">Conexivisphaera calida</name>
    <dbReference type="NCBI Taxonomy" id="1874277"/>
    <lineage>
        <taxon>Archaea</taxon>
        <taxon>Nitrososphaerota</taxon>
        <taxon>Conexivisphaeria</taxon>
        <taxon>Conexivisphaerales</taxon>
        <taxon>Conexivisphaeraceae</taxon>
        <taxon>Conexivisphaera</taxon>
    </lineage>
</organism>